<dbReference type="EMBL" id="JAZDWU010000007">
    <property type="protein sequence ID" value="KAK9995433.1"/>
    <property type="molecule type" value="Genomic_DNA"/>
</dbReference>
<keyword evidence="3" id="KW-1185">Reference proteome</keyword>
<protein>
    <submittedName>
        <fullName evidence="2">Uncharacterized protein</fullName>
    </submittedName>
</protein>
<comment type="caution">
    <text evidence="2">The sequence shown here is derived from an EMBL/GenBank/DDBJ whole genome shotgun (WGS) entry which is preliminary data.</text>
</comment>
<dbReference type="AlphaFoldDB" id="A0AAW2CD92"/>
<feature type="region of interest" description="Disordered" evidence="1">
    <location>
        <begin position="1"/>
        <end position="20"/>
    </location>
</feature>
<organism evidence="2 3">
    <name type="scientific">Lithocarpus litseifolius</name>
    <dbReference type="NCBI Taxonomy" id="425828"/>
    <lineage>
        <taxon>Eukaryota</taxon>
        <taxon>Viridiplantae</taxon>
        <taxon>Streptophyta</taxon>
        <taxon>Embryophyta</taxon>
        <taxon>Tracheophyta</taxon>
        <taxon>Spermatophyta</taxon>
        <taxon>Magnoliopsida</taxon>
        <taxon>eudicotyledons</taxon>
        <taxon>Gunneridae</taxon>
        <taxon>Pentapetalae</taxon>
        <taxon>rosids</taxon>
        <taxon>fabids</taxon>
        <taxon>Fagales</taxon>
        <taxon>Fagaceae</taxon>
        <taxon>Lithocarpus</taxon>
    </lineage>
</organism>
<gene>
    <name evidence="2" type="ORF">SO802_020119</name>
</gene>
<sequence>MAEFRPVHAQIGDPATLNGGGISLNINGTHRKRQRQLVERGPVVSGFSSSQIAMPPCTTIGPPKERQSTTHYVA</sequence>
<accession>A0AAW2CD92</accession>
<evidence type="ECO:0000256" key="1">
    <source>
        <dbReference type="SAM" id="MobiDB-lite"/>
    </source>
</evidence>
<feature type="non-terminal residue" evidence="2">
    <location>
        <position position="74"/>
    </location>
</feature>
<feature type="region of interest" description="Disordered" evidence="1">
    <location>
        <begin position="44"/>
        <end position="74"/>
    </location>
</feature>
<name>A0AAW2CD92_9ROSI</name>
<evidence type="ECO:0000313" key="3">
    <source>
        <dbReference type="Proteomes" id="UP001459277"/>
    </source>
</evidence>
<reference evidence="2 3" key="1">
    <citation type="submission" date="2024-01" db="EMBL/GenBank/DDBJ databases">
        <title>A telomere-to-telomere, gap-free genome of sweet tea (Lithocarpus litseifolius).</title>
        <authorList>
            <person name="Zhou J."/>
        </authorList>
    </citation>
    <scope>NUCLEOTIDE SEQUENCE [LARGE SCALE GENOMIC DNA]</scope>
    <source>
        <strain evidence="2">Zhou-2022a</strain>
        <tissue evidence="2">Leaf</tissue>
    </source>
</reference>
<dbReference type="Proteomes" id="UP001459277">
    <property type="component" value="Unassembled WGS sequence"/>
</dbReference>
<proteinExistence type="predicted"/>
<evidence type="ECO:0000313" key="2">
    <source>
        <dbReference type="EMBL" id="KAK9995433.1"/>
    </source>
</evidence>